<feature type="domain" description="RCK C-terminal" evidence="9">
    <location>
        <begin position="190"/>
        <end position="274"/>
    </location>
</feature>
<dbReference type="InterPro" id="IPR006512">
    <property type="entry name" value="YidE_YbjL"/>
</dbReference>
<dbReference type="AlphaFoldDB" id="A5G7M2"/>
<dbReference type="GO" id="GO:0008324">
    <property type="term" value="F:monoatomic cation transmembrane transporter activity"/>
    <property type="evidence" value="ECO:0007669"/>
    <property type="project" value="InterPro"/>
</dbReference>
<dbReference type="KEGG" id="gur:Gura_3636"/>
<reference evidence="10 11" key="1">
    <citation type="submission" date="2007-05" db="EMBL/GenBank/DDBJ databases">
        <title>Complete sequence of Geobacter uraniireducens Rf4.</title>
        <authorList>
            <consortium name="US DOE Joint Genome Institute"/>
            <person name="Copeland A."/>
            <person name="Lucas S."/>
            <person name="Lapidus A."/>
            <person name="Barry K."/>
            <person name="Detter J.C."/>
            <person name="Glavina del Rio T."/>
            <person name="Hammon N."/>
            <person name="Israni S."/>
            <person name="Dalin E."/>
            <person name="Tice H."/>
            <person name="Pitluck S."/>
            <person name="Chertkov O."/>
            <person name="Brettin T."/>
            <person name="Bruce D."/>
            <person name="Han C."/>
            <person name="Schmutz J."/>
            <person name="Larimer F."/>
            <person name="Land M."/>
            <person name="Hauser L."/>
            <person name="Kyrpides N."/>
            <person name="Mikhailova N."/>
            <person name="Shelobolina E."/>
            <person name="Aklujkar M."/>
            <person name="Lovley D."/>
            <person name="Richardson P."/>
        </authorList>
    </citation>
    <scope>NUCLEOTIDE SEQUENCE [LARGE SCALE GENOMIC DNA]</scope>
    <source>
        <strain evidence="10 11">Rf4</strain>
    </source>
</reference>
<evidence type="ECO:0000256" key="5">
    <source>
        <dbReference type="ARBA" id="ARBA00022692"/>
    </source>
</evidence>
<feature type="transmembrane region" description="Helical" evidence="8">
    <location>
        <begin position="6"/>
        <end position="24"/>
    </location>
</feature>
<evidence type="ECO:0000256" key="6">
    <source>
        <dbReference type="ARBA" id="ARBA00022989"/>
    </source>
</evidence>
<gene>
    <name evidence="10" type="ordered locus">Gura_3636</name>
</gene>
<feature type="transmembrane region" description="Helical" evidence="8">
    <location>
        <begin position="393"/>
        <end position="413"/>
    </location>
</feature>
<evidence type="ECO:0000256" key="3">
    <source>
        <dbReference type="ARBA" id="ARBA00022448"/>
    </source>
</evidence>
<dbReference type="Proteomes" id="UP000006695">
    <property type="component" value="Chromosome"/>
</dbReference>
<keyword evidence="11" id="KW-1185">Reference proteome</keyword>
<evidence type="ECO:0000259" key="9">
    <source>
        <dbReference type="PROSITE" id="PS51202"/>
    </source>
</evidence>
<feature type="transmembrane region" description="Helical" evidence="8">
    <location>
        <begin position="458"/>
        <end position="480"/>
    </location>
</feature>
<dbReference type="GO" id="GO:0006813">
    <property type="term" value="P:potassium ion transport"/>
    <property type="evidence" value="ECO:0007669"/>
    <property type="project" value="InterPro"/>
</dbReference>
<comment type="similarity">
    <text evidence="2">Belongs to the AAE transporter (TC 2.A.81) family.</text>
</comment>
<dbReference type="GO" id="GO:0005886">
    <property type="term" value="C:plasma membrane"/>
    <property type="evidence" value="ECO:0007669"/>
    <property type="project" value="UniProtKB-SubCell"/>
</dbReference>
<protein>
    <submittedName>
        <fullName evidence="10">YidE/YbjL duplication</fullName>
    </submittedName>
</protein>
<accession>A5G7M2</accession>
<dbReference type="EMBL" id="CP000698">
    <property type="protein sequence ID" value="ABQ27790.1"/>
    <property type="molecule type" value="Genomic_DNA"/>
</dbReference>
<dbReference type="PANTHER" id="PTHR30445:SF3">
    <property type="entry name" value="TRANSPORT PROTEIN YIDE-RELATED"/>
    <property type="match status" value="1"/>
</dbReference>
<feature type="domain" description="RCK C-terminal" evidence="9">
    <location>
        <begin position="275"/>
        <end position="359"/>
    </location>
</feature>
<dbReference type="STRING" id="351605.Gura_3636"/>
<keyword evidence="3" id="KW-0813">Transport</keyword>
<evidence type="ECO:0000313" key="10">
    <source>
        <dbReference type="EMBL" id="ABQ27790.1"/>
    </source>
</evidence>
<feature type="transmembrane region" description="Helical" evidence="8">
    <location>
        <begin position="91"/>
        <end position="111"/>
    </location>
</feature>
<organism evidence="10 11">
    <name type="scientific">Geotalea uraniireducens (strain Rf4)</name>
    <name type="common">Geobacter uraniireducens</name>
    <dbReference type="NCBI Taxonomy" id="351605"/>
    <lineage>
        <taxon>Bacteria</taxon>
        <taxon>Pseudomonadati</taxon>
        <taxon>Thermodesulfobacteriota</taxon>
        <taxon>Desulfuromonadia</taxon>
        <taxon>Geobacterales</taxon>
        <taxon>Geobacteraceae</taxon>
        <taxon>Geotalea</taxon>
    </lineage>
</organism>
<evidence type="ECO:0000256" key="7">
    <source>
        <dbReference type="ARBA" id="ARBA00023136"/>
    </source>
</evidence>
<dbReference type="PROSITE" id="PS51202">
    <property type="entry name" value="RCK_C"/>
    <property type="match status" value="2"/>
</dbReference>
<proteinExistence type="inferred from homology"/>
<dbReference type="OrthoDB" id="9155749at2"/>
<sequence length="546" mass="58670">MLKILIDNPLMLLFLVAAIGYPLGRVKIRGSSLGVAAVLFVGLAIGSLHPDLKLPEIVYILGLGLFVYTVGLSSGPAFAASLRREGVRNNLLVIGMLLFAVGLTIIVQKVLHLKATLTAGMFSGCLTNTPALASALETIKHTVPARALEQMLAEPVVGYSITYPVGVIGVVLAVSIVQRLWRVDYAAEAKRLRTFGASNEPLLNCTIRVTRDDRGAKTIEELSRSLKWDVMFGRIKRGERVFLSTPQTILEAGDMVIVVGTVEDLQQVAAFLGGLSSEHIGLDRSEYDYRRIFVSNPQVAGRTLKELNLQERFGAVLTRVRRGDDDFLPHDEMVLELGDRVRVLSHIDQMEAVSVFFGDSYRAVSEVDIMTFSLGLALGLLLGIVPIPMPGGITLKLGFAGGPLIVALILGTVGRTGRMVWSLPYSANMTLRQIGLVFFLAGVGTRAGYSFVSTFTKGGGVAIFAAGAVITCITALATLWIGHRLLKIPMSLLIGMVAGMQTQPAVLGYALEQTGNDLPNIGYASVYPVATIGKILAVQLLLLLLM</sequence>
<dbReference type="InterPro" id="IPR036721">
    <property type="entry name" value="RCK_C_sf"/>
</dbReference>
<feature type="transmembrane region" description="Helical" evidence="8">
    <location>
        <begin position="492"/>
        <end position="511"/>
    </location>
</feature>
<evidence type="ECO:0000256" key="4">
    <source>
        <dbReference type="ARBA" id="ARBA00022475"/>
    </source>
</evidence>
<comment type="subcellular location">
    <subcellularLocation>
        <location evidence="1">Cell membrane</location>
        <topology evidence="1">Multi-pass membrane protein</topology>
    </subcellularLocation>
</comment>
<keyword evidence="5 8" id="KW-0812">Transmembrane</keyword>
<dbReference type="Pfam" id="PF06826">
    <property type="entry name" value="Asp-Al_Ex"/>
    <property type="match status" value="2"/>
</dbReference>
<dbReference type="SUPFAM" id="SSF116726">
    <property type="entry name" value="TrkA C-terminal domain-like"/>
    <property type="match status" value="2"/>
</dbReference>
<keyword evidence="6 8" id="KW-1133">Transmembrane helix</keyword>
<dbReference type="InterPro" id="IPR006037">
    <property type="entry name" value="RCK_C"/>
</dbReference>
<feature type="transmembrane region" description="Helical" evidence="8">
    <location>
        <begin position="56"/>
        <end position="79"/>
    </location>
</feature>
<dbReference type="NCBIfam" id="TIGR01625">
    <property type="entry name" value="YidE_YbjL_dupl"/>
    <property type="match status" value="2"/>
</dbReference>
<name>A5G7M2_GEOUR</name>
<evidence type="ECO:0000313" key="11">
    <source>
        <dbReference type="Proteomes" id="UP000006695"/>
    </source>
</evidence>
<evidence type="ECO:0000256" key="2">
    <source>
        <dbReference type="ARBA" id="ARBA00009854"/>
    </source>
</evidence>
<feature type="transmembrane region" description="Helical" evidence="8">
    <location>
        <begin position="434"/>
        <end position="452"/>
    </location>
</feature>
<evidence type="ECO:0000256" key="1">
    <source>
        <dbReference type="ARBA" id="ARBA00004651"/>
    </source>
</evidence>
<dbReference type="PANTHER" id="PTHR30445">
    <property type="entry name" value="K(+)_H(+) ANTIPORTER SUBUNIT KHTT"/>
    <property type="match status" value="1"/>
</dbReference>
<dbReference type="HOGENOM" id="CLU_035023_3_0_7"/>
<evidence type="ECO:0000256" key="8">
    <source>
        <dbReference type="SAM" id="Phobius"/>
    </source>
</evidence>
<dbReference type="InterPro" id="IPR050144">
    <property type="entry name" value="AAE_transporter"/>
</dbReference>
<dbReference type="Gene3D" id="3.30.70.1450">
    <property type="entry name" value="Regulator of K+ conductance, C-terminal domain"/>
    <property type="match status" value="2"/>
</dbReference>
<keyword evidence="4" id="KW-1003">Cell membrane</keyword>
<feature type="transmembrane region" description="Helical" evidence="8">
    <location>
        <begin position="369"/>
        <end position="387"/>
    </location>
</feature>
<dbReference type="Pfam" id="PF02080">
    <property type="entry name" value="TrkA_C"/>
    <property type="match status" value="2"/>
</dbReference>
<dbReference type="RefSeq" id="WP_011940444.1">
    <property type="nucleotide sequence ID" value="NC_009483.1"/>
</dbReference>
<keyword evidence="7 8" id="KW-0472">Membrane</keyword>
<feature type="transmembrane region" description="Helical" evidence="8">
    <location>
        <begin position="31"/>
        <end position="50"/>
    </location>
</feature>
<feature type="transmembrane region" description="Helical" evidence="8">
    <location>
        <begin position="161"/>
        <end position="181"/>
    </location>
</feature>
<feature type="transmembrane region" description="Helical" evidence="8">
    <location>
        <begin position="523"/>
        <end position="545"/>
    </location>
</feature>